<organism evidence="3 4">
    <name type="scientific">Fastidiosipila sanguinis</name>
    <dbReference type="NCBI Taxonomy" id="236753"/>
    <lineage>
        <taxon>Bacteria</taxon>
        <taxon>Bacillati</taxon>
        <taxon>Bacillota</taxon>
        <taxon>Clostridia</taxon>
        <taxon>Eubacteriales</taxon>
        <taxon>Oscillospiraceae</taxon>
        <taxon>Fastidiosipila</taxon>
    </lineage>
</organism>
<feature type="domain" description="NAD-dependent epimerase/dehydratase" evidence="1">
    <location>
        <begin position="3"/>
        <end position="197"/>
    </location>
</feature>
<dbReference type="RefSeq" id="WP_106011832.1">
    <property type="nucleotide sequence ID" value="NZ_CP027226.1"/>
</dbReference>
<dbReference type="UniPathway" id="UPA00109">
    <property type="reaction ID" value="UER00181"/>
</dbReference>
<gene>
    <name evidence="3" type="ORF">C5Q98_00735</name>
</gene>
<dbReference type="SUPFAM" id="SSF51735">
    <property type="entry name" value="NAD(P)-binding Rossmann-fold domains"/>
    <property type="match status" value="1"/>
</dbReference>
<dbReference type="AlphaFoldDB" id="A0A2S0KLF6"/>
<dbReference type="SUPFAM" id="SSF51182">
    <property type="entry name" value="RmlC-like cupins"/>
    <property type="match status" value="1"/>
</dbReference>
<dbReference type="Pfam" id="PF14667">
    <property type="entry name" value="Polysacc_synt_C"/>
    <property type="match status" value="1"/>
</dbReference>
<name>A0A2S0KLF6_9FIRM</name>
<keyword evidence="4" id="KW-1185">Reference proteome</keyword>
<dbReference type="InterPro" id="IPR029303">
    <property type="entry name" value="CapF_C"/>
</dbReference>
<dbReference type="InterPro" id="IPR050177">
    <property type="entry name" value="Lipid_A_modif_metabolic_enz"/>
</dbReference>
<dbReference type="OrthoDB" id="9801056at2"/>
<evidence type="ECO:0000313" key="3">
    <source>
        <dbReference type="EMBL" id="AVM41844.1"/>
    </source>
</evidence>
<feature type="domain" description="Capsular polysaccharide assembling protein CapF C-terminal" evidence="2">
    <location>
        <begin position="256"/>
        <end position="366"/>
    </location>
</feature>
<dbReference type="Gene3D" id="2.60.120.10">
    <property type="entry name" value="Jelly Rolls"/>
    <property type="match status" value="1"/>
</dbReference>
<dbReference type="Proteomes" id="UP000237947">
    <property type="component" value="Chromosome"/>
</dbReference>
<protein>
    <submittedName>
        <fullName evidence="3">Capsular biosynthesis protein</fullName>
    </submittedName>
</protein>
<dbReference type="CDD" id="cd07007">
    <property type="entry name" value="cupin_CapF-like_C"/>
    <property type="match status" value="1"/>
</dbReference>
<evidence type="ECO:0000259" key="2">
    <source>
        <dbReference type="Pfam" id="PF14667"/>
    </source>
</evidence>
<evidence type="ECO:0000313" key="4">
    <source>
        <dbReference type="Proteomes" id="UP000237947"/>
    </source>
</evidence>
<dbReference type="InterPro" id="IPR011051">
    <property type="entry name" value="RmlC_Cupin_sf"/>
</dbReference>
<dbReference type="InterPro" id="IPR014710">
    <property type="entry name" value="RmlC-like_jellyroll"/>
</dbReference>
<reference evidence="4" key="1">
    <citation type="submission" date="2018-02" db="EMBL/GenBank/DDBJ databases">
        <authorList>
            <person name="Holder M.E."/>
            <person name="Ajami N.J."/>
            <person name="Petrosino J.F."/>
        </authorList>
    </citation>
    <scope>NUCLEOTIDE SEQUENCE [LARGE SCALE GENOMIC DNA]</scope>
    <source>
        <strain evidence="4">CCUG 47711</strain>
    </source>
</reference>
<dbReference type="InterPro" id="IPR001509">
    <property type="entry name" value="Epimerase_deHydtase"/>
</dbReference>
<dbReference type="Gene3D" id="3.40.50.720">
    <property type="entry name" value="NAD(P)-binding Rossmann-like Domain"/>
    <property type="match status" value="1"/>
</dbReference>
<dbReference type="GO" id="GO:0006096">
    <property type="term" value="P:glycolytic process"/>
    <property type="evidence" value="ECO:0007669"/>
    <property type="project" value="UniProtKB-UniPathway"/>
</dbReference>
<dbReference type="EMBL" id="CP027226">
    <property type="protein sequence ID" value="AVM41844.1"/>
    <property type="molecule type" value="Genomic_DNA"/>
</dbReference>
<accession>A0A2S0KLF6</accession>
<dbReference type="InterPro" id="IPR036291">
    <property type="entry name" value="NAD(P)-bd_dom_sf"/>
</dbReference>
<evidence type="ECO:0000259" key="1">
    <source>
        <dbReference type="Pfam" id="PF01370"/>
    </source>
</evidence>
<proteinExistence type="predicted"/>
<sequence>MKILVTGAKGFVGKNLCLELKNRGYSDIIEYDKDSSQEELDSACKDVDFIFHLAGVNRPENVEDFKTGNADLTDEVLGKLKKYNNKARFLLSSSIQAEQDNPYGRSKKAGENYVLDYAKSEGVEVYIYRFSNLFGKWSRPNYNSVVATWCHNIARGLDIQINDESHVINLVYIDDVVDAMIKTMENDSSIEASEYYSVEPEYPISLGELARTIKSFAEMRESRLLPDLSDPLTSKLYSTYTSYIPEDDFAYDLVQHEDHRGSFTEIFRSHGAGQVSVNISKPGISKGEHWHTSKVEKYLVVQGKAQVNLRQVFSDEVITYEVSSEKLEVIDIPTGYVHNIVNIGDDDLITVMWANENFDPENPDTHPENV</sequence>
<dbReference type="PANTHER" id="PTHR43245:SF55">
    <property type="entry name" value="NAD(P)-BINDING DOMAIN-CONTAINING PROTEIN"/>
    <property type="match status" value="1"/>
</dbReference>
<dbReference type="PANTHER" id="PTHR43245">
    <property type="entry name" value="BIFUNCTIONAL POLYMYXIN RESISTANCE PROTEIN ARNA"/>
    <property type="match status" value="1"/>
</dbReference>
<dbReference type="KEGG" id="fsa:C5Q98_00735"/>
<dbReference type="Pfam" id="PF01370">
    <property type="entry name" value="Epimerase"/>
    <property type="match status" value="1"/>
</dbReference>